<accession>A0A1Y0B0H8</accession>
<geneLocation type="mitochondrion" evidence="1"/>
<evidence type="ECO:0000313" key="1">
    <source>
        <dbReference type="EMBL" id="ART30900.1"/>
    </source>
</evidence>
<gene>
    <name evidence="1" type="ORF">AEK19_MT0647</name>
</gene>
<keyword evidence="1" id="KW-0496">Mitochondrion</keyword>
<sequence length="61" mass="7209">MKLSKNNATQRVYEHREEYLHINQSKKKKAFSISPLNSIHIDPLHMDSKPAQLSIGFWMDR</sequence>
<proteinExistence type="predicted"/>
<organism evidence="1">
    <name type="scientific">Utricularia reniformis</name>
    <dbReference type="NCBI Taxonomy" id="192314"/>
    <lineage>
        <taxon>Eukaryota</taxon>
        <taxon>Viridiplantae</taxon>
        <taxon>Streptophyta</taxon>
        <taxon>Embryophyta</taxon>
        <taxon>Tracheophyta</taxon>
        <taxon>Spermatophyta</taxon>
        <taxon>Magnoliopsida</taxon>
        <taxon>eudicotyledons</taxon>
        <taxon>Gunneridae</taxon>
        <taxon>Pentapetalae</taxon>
        <taxon>asterids</taxon>
        <taxon>lamiids</taxon>
        <taxon>Lamiales</taxon>
        <taxon>Lentibulariaceae</taxon>
        <taxon>Utricularia</taxon>
    </lineage>
</organism>
<name>A0A1Y0B0H8_9LAMI</name>
<reference evidence="1" key="1">
    <citation type="submission" date="2017-03" db="EMBL/GenBank/DDBJ databases">
        <title>The mitochondrial genome of the carnivorous plant Utricularia reniformis (Lentibulariaceae): structure, comparative analysis and evolutionary landmarks.</title>
        <authorList>
            <person name="Silva S.R."/>
            <person name="Alvarenga D.O."/>
            <person name="Michael T.P."/>
            <person name="Miranda V.F.O."/>
            <person name="Varani A.M."/>
        </authorList>
    </citation>
    <scope>NUCLEOTIDE SEQUENCE</scope>
</reference>
<protein>
    <submittedName>
        <fullName evidence="1">Uncharacterized protein</fullName>
    </submittedName>
</protein>
<dbReference type="EMBL" id="KY774314">
    <property type="protein sequence ID" value="ART30900.1"/>
    <property type="molecule type" value="Genomic_DNA"/>
</dbReference>
<dbReference type="AlphaFoldDB" id="A0A1Y0B0H8"/>